<proteinExistence type="predicted"/>
<comment type="caution">
    <text evidence="2">The sequence shown here is derived from an EMBL/GenBank/DDBJ whole genome shotgun (WGS) entry which is preliminary data.</text>
</comment>
<protein>
    <submittedName>
        <fullName evidence="2">Uncharacterized protein</fullName>
    </submittedName>
</protein>
<sequence length="153" mass="18193">MTIFFKPLVLPSAWGADVFESHMGHFRWNFIFVIIVVTVLLLLLSYFILTRLLKKMWSITEKIEWLRNHFVQRKPPGKVLTICCVLNVAKKREEKRSRKLKKERSKLLAIIPLLPWPSLPDTSGEIANREFKLCSIFLFIWLKFFNYSVLFYT</sequence>
<organism evidence="2 3">
    <name type="scientific">Acanthoscelides obtectus</name>
    <name type="common">Bean weevil</name>
    <name type="synonym">Bruchus obtectus</name>
    <dbReference type="NCBI Taxonomy" id="200917"/>
    <lineage>
        <taxon>Eukaryota</taxon>
        <taxon>Metazoa</taxon>
        <taxon>Ecdysozoa</taxon>
        <taxon>Arthropoda</taxon>
        <taxon>Hexapoda</taxon>
        <taxon>Insecta</taxon>
        <taxon>Pterygota</taxon>
        <taxon>Neoptera</taxon>
        <taxon>Endopterygota</taxon>
        <taxon>Coleoptera</taxon>
        <taxon>Polyphaga</taxon>
        <taxon>Cucujiformia</taxon>
        <taxon>Chrysomeloidea</taxon>
        <taxon>Chrysomelidae</taxon>
        <taxon>Bruchinae</taxon>
        <taxon>Bruchini</taxon>
        <taxon>Acanthoscelides</taxon>
    </lineage>
</organism>
<dbReference type="EMBL" id="CAKOFQ010007206">
    <property type="protein sequence ID" value="CAH1994773.1"/>
    <property type="molecule type" value="Genomic_DNA"/>
</dbReference>
<gene>
    <name evidence="2" type="ORF">ACAOBT_LOCUS22264</name>
</gene>
<evidence type="ECO:0000256" key="1">
    <source>
        <dbReference type="SAM" id="Phobius"/>
    </source>
</evidence>
<feature type="transmembrane region" description="Helical" evidence="1">
    <location>
        <begin position="133"/>
        <end position="152"/>
    </location>
</feature>
<name>A0A9P0PQ90_ACAOB</name>
<reference evidence="2" key="1">
    <citation type="submission" date="2022-03" db="EMBL/GenBank/DDBJ databases">
        <authorList>
            <person name="Sayadi A."/>
        </authorList>
    </citation>
    <scope>NUCLEOTIDE SEQUENCE</scope>
</reference>
<evidence type="ECO:0000313" key="3">
    <source>
        <dbReference type="Proteomes" id="UP001152888"/>
    </source>
</evidence>
<keyword evidence="1" id="KW-1133">Transmembrane helix</keyword>
<dbReference type="AlphaFoldDB" id="A0A9P0PQ90"/>
<feature type="transmembrane region" description="Helical" evidence="1">
    <location>
        <begin position="25"/>
        <end position="49"/>
    </location>
</feature>
<dbReference type="Proteomes" id="UP001152888">
    <property type="component" value="Unassembled WGS sequence"/>
</dbReference>
<evidence type="ECO:0000313" key="2">
    <source>
        <dbReference type="EMBL" id="CAH1994773.1"/>
    </source>
</evidence>
<accession>A0A9P0PQ90</accession>
<keyword evidence="1" id="KW-0472">Membrane</keyword>
<keyword evidence="3" id="KW-1185">Reference proteome</keyword>
<keyword evidence="1" id="KW-0812">Transmembrane</keyword>